<comment type="subunit">
    <text evidence="10">Probably interacts with PlsX.</text>
</comment>
<feature type="transmembrane region" description="Helical" evidence="10">
    <location>
        <begin position="52"/>
        <end position="74"/>
    </location>
</feature>
<keyword evidence="1 10" id="KW-1003">Cell membrane</keyword>
<evidence type="ECO:0000256" key="4">
    <source>
        <dbReference type="ARBA" id="ARBA00022692"/>
    </source>
</evidence>
<keyword evidence="8 10" id="KW-0594">Phospholipid biosynthesis</keyword>
<organism evidence="11 12">
    <name type="scientific">candidate division KSB3 bacterium</name>
    <dbReference type="NCBI Taxonomy" id="2044937"/>
    <lineage>
        <taxon>Bacteria</taxon>
        <taxon>candidate division KSB3</taxon>
    </lineage>
</organism>
<comment type="catalytic activity">
    <reaction evidence="10">
        <text>an acyl phosphate + sn-glycerol 3-phosphate = a 1-acyl-sn-glycero-3-phosphate + phosphate</text>
        <dbReference type="Rhea" id="RHEA:34075"/>
        <dbReference type="ChEBI" id="CHEBI:43474"/>
        <dbReference type="ChEBI" id="CHEBI:57597"/>
        <dbReference type="ChEBI" id="CHEBI:57970"/>
        <dbReference type="ChEBI" id="CHEBI:59918"/>
        <dbReference type="EC" id="2.3.1.275"/>
    </reaction>
</comment>
<comment type="pathway">
    <text evidence="10">Lipid metabolism; phospholipid metabolism.</text>
</comment>
<evidence type="ECO:0000256" key="6">
    <source>
        <dbReference type="ARBA" id="ARBA00023098"/>
    </source>
</evidence>
<feature type="transmembrane region" description="Helical" evidence="10">
    <location>
        <begin position="110"/>
        <end position="130"/>
    </location>
</feature>
<dbReference type="GO" id="GO:0005886">
    <property type="term" value="C:plasma membrane"/>
    <property type="evidence" value="ECO:0007669"/>
    <property type="project" value="UniProtKB-SubCell"/>
</dbReference>
<dbReference type="EMBL" id="PDSK01000096">
    <property type="protein sequence ID" value="PIE33626.1"/>
    <property type="molecule type" value="Genomic_DNA"/>
</dbReference>
<dbReference type="PANTHER" id="PTHR30309">
    <property type="entry name" value="INNER MEMBRANE PROTEIN YGIH"/>
    <property type="match status" value="1"/>
</dbReference>
<evidence type="ECO:0000256" key="8">
    <source>
        <dbReference type="ARBA" id="ARBA00023209"/>
    </source>
</evidence>
<feature type="transmembrane region" description="Helical" evidence="10">
    <location>
        <begin position="80"/>
        <end position="98"/>
    </location>
</feature>
<evidence type="ECO:0000256" key="1">
    <source>
        <dbReference type="ARBA" id="ARBA00022475"/>
    </source>
</evidence>
<keyword evidence="3 10" id="KW-0808">Transferase</keyword>
<feature type="transmembrane region" description="Helical" evidence="10">
    <location>
        <begin position="142"/>
        <end position="175"/>
    </location>
</feature>
<dbReference type="AlphaFoldDB" id="A0A2G6KD56"/>
<keyword evidence="9 10" id="KW-1208">Phospholipid metabolism</keyword>
<evidence type="ECO:0000256" key="3">
    <source>
        <dbReference type="ARBA" id="ARBA00022679"/>
    </source>
</evidence>
<keyword evidence="4 10" id="KW-0812">Transmembrane</keyword>
<comment type="caution">
    <text evidence="11">The sequence shown here is derived from an EMBL/GenBank/DDBJ whole genome shotgun (WGS) entry which is preliminary data.</text>
</comment>
<comment type="function">
    <text evidence="10">Catalyzes the transfer of an acyl group from acyl-phosphate (acyl-PO(4)) to glycerol-3-phosphate (G3P) to form lysophosphatidic acid (LPA). This enzyme utilizes acyl-phosphate as fatty acyl donor, but not acyl-CoA or acyl-ACP.</text>
</comment>
<evidence type="ECO:0000256" key="7">
    <source>
        <dbReference type="ARBA" id="ARBA00023136"/>
    </source>
</evidence>
<comment type="subcellular location">
    <subcellularLocation>
        <location evidence="10">Cell membrane</location>
        <topology evidence="10">Multi-pass membrane protein</topology>
    </subcellularLocation>
</comment>
<protein>
    <recommendedName>
        <fullName evidence="10">Glycerol-3-phosphate acyltransferase</fullName>
    </recommendedName>
    <alternativeName>
        <fullName evidence="10">Acyl-PO4 G3P acyltransferase</fullName>
    </alternativeName>
    <alternativeName>
        <fullName evidence="10">Acyl-phosphate--glycerol-3-phosphate acyltransferase</fullName>
    </alternativeName>
    <alternativeName>
        <fullName evidence="10">G3P acyltransferase</fullName>
        <shortName evidence="10">GPAT</shortName>
        <ecNumber evidence="10">2.3.1.275</ecNumber>
    </alternativeName>
    <alternativeName>
        <fullName evidence="10">Lysophosphatidic acid synthase</fullName>
        <shortName evidence="10">LPA synthase</shortName>
    </alternativeName>
</protein>
<name>A0A2G6KD56_9BACT</name>
<evidence type="ECO:0000256" key="2">
    <source>
        <dbReference type="ARBA" id="ARBA00022516"/>
    </source>
</evidence>
<feature type="transmembrane region" description="Helical" evidence="10">
    <location>
        <begin position="6"/>
        <end position="24"/>
    </location>
</feature>
<reference evidence="11 12" key="1">
    <citation type="submission" date="2017-10" db="EMBL/GenBank/DDBJ databases">
        <title>Novel microbial diversity and functional potential in the marine mammal oral microbiome.</title>
        <authorList>
            <person name="Dudek N.K."/>
            <person name="Sun C.L."/>
            <person name="Burstein D."/>
            <person name="Kantor R.S."/>
            <person name="Aliaga Goltsman D.S."/>
            <person name="Bik E.M."/>
            <person name="Thomas B.C."/>
            <person name="Banfield J.F."/>
            <person name="Relman D.A."/>
        </authorList>
    </citation>
    <scope>NUCLEOTIDE SEQUENCE [LARGE SCALE GENOMIC DNA]</scope>
    <source>
        <strain evidence="11">DOLJORAL78_47_16</strain>
    </source>
</reference>
<keyword evidence="11" id="KW-0012">Acyltransferase</keyword>
<evidence type="ECO:0000313" key="11">
    <source>
        <dbReference type="EMBL" id="PIE33626.1"/>
    </source>
</evidence>
<sequence length="203" mass="21659">MFMNIVCLIIAYILGSIPFGFVIGKTKGIDIRKYGSGNIGTSNVTRVLGKKAAILTLLGDGLKGLLPVLLARWVLDSDTWLVATGLAAIAGHNWSVFLNFRGGKGVTTTYGAYLGIAWLPGLLTIFSWVIVTVMTKKSSVAALLSAICAPILALVLGTSLPILMFAIIGAALIYVRHIDNIRRIVAGTENALTDKIEIEQDET</sequence>
<evidence type="ECO:0000256" key="10">
    <source>
        <dbReference type="HAMAP-Rule" id="MF_01043"/>
    </source>
</evidence>
<dbReference type="Proteomes" id="UP000230821">
    <property type="component" value="Unassembled WGS sequence"/>
</dbReference>
<gene>
    <name evidence="10 11" type="primary">plsY</name>
    <name evidence="11" type="ORF">CSA56_10955</name>
</gene>
<dbReference type="HAMAP" id="MF_01043">
    <property type="entry name" value="PlsY"/>
    <property type="match status" value="1"/>
</dbReference>
<dbReference type="SMART" id="SM01207">
    <property type="entry name" value="G3P_acyltransf"/>
    <property type="match status" value="1"/>
</dbReference>
<evidence type="ECO:0000313" key="12">
    <source>
        <dbReference type="Proteomes" id="UP000230821"/>
    </source>
</evidence>
<accession>A0A2G6KD56</accession>
<evidence type="ECO:0000256" key="5">
    <source>
        <dbReference type="ARBA" id="ARBA00022989"/>
    </source>
</evidence>
<dbReference type="UniPathway" id="UPA00085"/>
<dbReference type="GO" id="GO:0043772">
    <property type="term" value="F:acyl-phosphate glycerol-3-phosphate acyltransferase activity"/>
    <property type="evidence" value="ECO:0007669"/>
    <property type="project" value="UniProtKB-UniRule"/>
</dbReference>
<dbReference type="NCBIfam" id="TIGR00023">
    <property type="entry name" value="glycerol-3-phosphate 1-O-acyltransferase PlsY"/>
    <property type="match status" value="1"/>
</dbReference>
<dbReference type="InterPro" id="IPR003811">
    <property type="entry name" value="G3P_acylTferase_PlsY"/>
</dbReference>
<dbReference type="PANTHER" id="PTHR30309:SF0">
    <property type="entry name" value="GLYCEROL-3-PHOSPHATE ACYLTRANSFERASE-RELATED"/>
    <property type="match status" value="1"/>
</dbReference>
<dbReference type="Pfam" id="PF02660">
    <property type="entry name" value="G3P_acyltransf"/>
    <property type="match status" value="1"/>
</dbReference>
<evidence type="ECO:0000256" key="9">
    <source>
        <dbReference type="ARBA" id="ARBA00023264"/>
    </source>
</evidence>
<keyword evidence="7 10" id="KW-0472">Membrane</keyword>
<dbReference type="EC" id="2.3.1.275" evidence="10"/>
<keyword evidence="2 10" id="KW-0444">Lipid biosynthesis</keyword>
<keyword evidence="5 10" id="KW-1133">Transmembrane helix</keyword>
<comment type="similarity">
    <text evidence="10">Belongs to the PlsY family.</text>
</comment>
<dbReference type="GO" id="GO:0008654">
    <property type="term" value="P:phospholipid biosynthetic process"/>
    <property type="evidence" value="ECO:0007669"/>
    <property type="project" value="UniProtKB-UniRule"/>
</dbReference>
<proteinExistence type="inferred from homology"/>
<keyword evidence="6 10" id="KW-0443">Lipid metabolism</keyword>